<feature type="domain" description="Transglutaminase-like" evidence="1">
    <location>
        <begin position="191"/>
        <end position="252"/>
    </location>
</feature>
<organism evidence="2 3">
    <name type="scientific">Candidatus Glassbacteria bacterium RIFCSPLOWO2_12_FULL_58_11</name>
    <dbReference type="NCBI Taxonomy" id="1817867"/>
    <lineage>
        <taxon>Bacteria</taxon>
        <taxon>Candidatus Glassiibacteriota</taxon>
    </lineage>
</organism>
<protein>
    <recommendedName>
        <fullName evidence="1">Transglutaminase-like domain-containing protein</fullName>
    </recommendedName>
</protein>
<accession>A0A1F5YKH7</accession>
<dbReference type="PANTHER" id="PTHR35532:SF5">
    <property type="entry name" value="CARBOHYDRATE-BINDING DOMAIN-CONTAINING PROTEIN"/>
    <property type="match status" value="1"/>
</dbReference>
<gene>
    <name evidence="2" type="ORF">A3F83_01735</name>
</gene>
<sequence length="893" mass="100871">MENIDKMNKILSIIISIAVSGTNLFAGSGDGGCSGSHLINKGEYRSKVESAFKEREHLAQNRKDKLFNVFGSGLSLQQQEALKFLFAYMPLSDLANYNGDFFLANANIALKTRKESTWGKDIPEDIFLHYVLPFRIVNEDVDSFRIAYYDEIQGRVKGMDATDAALEINHWCNEKVTYGTISGGNTGPVSTILSAQGRCGMEAIFAVASLRTAGIPARWVHTPSLPWEHDYADHAWVEVWINGKWYYMGAGEPEPVLDWAWFTEPARRAMLVYTLSFGAKYGQENTTECYRTFSFVNNLSKYAVTKQICVKVLDTNNVPVKDALVEYMLYVHAYFSALAEVPTDEFGISRFETGLGDLLIWARKGADFNFKKVSVYDIDTLNLILNLKPADNGFQEFDLVIPILRAPLKGPAAELITANTKRINEENMIRQAYIDSWMKPEEAANLAKELGSDPEIVKDIISRSMGNYKNTASFLTHTPVSDRSLAINLLKQVSDQDLRTTKEEVFADHLNNVIRFENTHGAYDYELYSKYVLNPSIADDNARIVAWRKYLFESMPAGFRQDAINDPSILIKYVNNNIVITPEDSEQYYNNSPKGVDELKVSDSLSRDIYFVALCRSLGIPSRLDNDYVPQFYFKNEWHYVWDAGKNQLIPGKGFIRFSSSEKNPVPKYFHHFTIAHFENGRYNTLFNIMDIANFKDELALAPGHYMLVTGNRMDDGKILSTLSFFELKENEHKAIDIKLRKDVSPEEILGTIDLNIKISLPDKSGITFKSIADKGIVLAWIDPDKEPTKHLFNDLPLLKSELDSWGGYFIFLSCQSEASNNFKLESIKGLPANSLSSVDIDSKILQEITKCDSLSDIHYPFLVLTDKNGNIILKSEGYAIGIGEQILQKSDK</sequence>
<dbReference type="SUPFAM" id="SSF54001">
    <property type="entry name" value="Cysteine proteinases"/>
    <property type="match status" value="1"/>
</dbReference>
<proteinExistence type="predicted"/>
<dbReference type="STRING" id="1817867.A3F83_01735"/>
<dbReference type="InterPro" id="IPR038765">
    <property type="entry name" value="Papain-like_cys_pep_sf"/>
</dbReference>
<dbReference type="AlphaFoldDB" id="A0A1F5YKH7"/>
<evidence type="ECO:0000313" key="2">
    <source>
        <dbReference type="EMBL" id="OGG00584.1"/>
    </source>
</evidence>
<dbReference type="Pfam" id="PF01841">
    <property type="entry name" value="Transglut_core"/>
    <property type="match status" value="1"/>
</dbReference>
<dbReference type="Proteomes" id="UP000179129">
    <property type="component" value="Unassembled WGS sequence"/>
</dbReference>
<dbReference type="PANTHER" id="PTHR35532">
    <property type="entry name" value="SIMILAR TO POLYHYDROXYALKANOATE DEPOLYMERASE"/>
    <property type="match status" value="1"/>
</dbReference>
<evidence type="ECO:0000259" key="1">
    <source>
        <dbReference type="SMART" id="SM00460"/>
    </source>
</evidence>
<dbReference type="SMART" id="SM00460">
    <property type="entry name" value="TGc"/>
    <property type="match status" value="1"/>
</dbReference>
<dbReference type="Gene3D" id="3.10.620.30">
    <property type="match status" value="1"/>
</dbReference>
<name>A0A1F5YKH7_9BACT</name>
<reference evidence="2 3" key="1">
    <citation type="journal article" date="2016" name="Nat. Commun.">
        <title>Thousands of microbial genomes shed light on interconnected biogeochemical processes in an aquifer system.</title>
        <authorList>
            <person name="Anantharaman K."/>
            <person name="Brown C.T."/>
            <person name="Hug L.A."/>
            <person name="Sharon I."/>
            <person name="Castelle C.J."/>
            <person name="Probst A.J."/>
            <person name="Thomas B.C."/>
            <person name="Singh A."/>
            <person name="Wilkins M.J."/>
            <person name="Karaoz U."/>
            <person name="Brodie E.L."/>
            <person name="Williams K.H."/>
            <person name="Hubbard S.S."/>
            <person name="Banfield J.F."/>
        </authorList>
    </citation>
    <scope>NUCLEOTIDE SEQUENCE [LARGE SCALE GENOMIC DNA]</scope>
</reference>
<dbReference type="InterPro" id="IPR002931">
    <property type="entry name" value="Transglutaminase-like"/>
</dbReference>
<evidence type="ECO:0000313" key="3">
    <source>
        <dbReference type="Proteomes" id="UP000179129"/>
    </source>
</evidence>
<dbReference type="Gene3D" id="2.60.40.1120">
    <property type="entry name" value="Carboxypeptidase-like, regulatory domain"/>
    <property type="match status" value="1"/>
</dbReference>
<comment type="caution">
    <text evidence="2">The sequence shown here is derived from an EMBL/GenBank/DDBJ whole genome shotgun (WGS) entry which is preliminary data.</text>
</comment>
<dbReference type="EMBL" id="MFIX01000251">
    <property type="protein sequence ID" value="OGG00584.1"/>
    <property type="molecule type" value="Genomic_DNA"/>
</dbReference>